<sequence length="139" mass="15332">MAFDLPSVSGPTRFGAPGRPGGRKRVPEGLRLAREKAKVILDDPAYHTSLLSRARSGTLPHAVEVLLWHYAYGKPVEKIELTDETENIDLTQFSLEQLRERADSVRAAALELEKELADAKKMEASIVQPFGDAPSESLH</sequence>
<evidence type="ECO:0000256" key="1">
    <source>
        <dbReference type="SAM" id="Coils"/>
    </source>
</evidence>
<evidence type="ECO:0000313" key="3">
    <source>
        <dbReference type="EMBL" id="CAB4190352.1"/>
    </source>
</evidence>
<reference evidence="3" key="1">
    <citation type="submission" date="2020-05" db="EMBL/GenBank/DDBJ databases">
        <authorList>
            <person name="Chiriac C."/>
            <person name="Salcher M."/>
            <person name="Ghai R."/>
            <person name="Kavagutti S V."/>
        </authorList>
    </citation>
    <scope>NUCLEOTIDE SEQUENCE</scope>
</reference>
<gene>
    <name evidence="3" type="ORF">UFOVP1196_52</name>
</gene>
<accession>A0A6J5R336</accession>
<keyword evidence="1" id="KW-0175">Coiled coil</keyword>
<feature type="region of interest" description="Disordered" evidence="2">
    <location>
        <begin position="1"/>
        <end position="26"/>
    </location>
</feature>
<name>A0A6J5R336_9CAUD</name>
<proteinExistence type="predicted"/>
<feature type="coiled-coil region" evidence="1">
    <location>
        <begin position="95"/>
        <end position="122"/>
    </location>
</feature>
<protein>
    <submittedName>
        <fullName evidence="3">Uncharacterized protein</fullName>
    </submittedName>
</protein>
<organism evidence="3">
    <name type="scientific">uncultured Caudovirales phage</name>
    <dbReference type="NCBI Taxonomy" id="2100421"/>
    <lineage>
        <taxon>Viruses</taxon>
        <taxon>Duplodnaviria</taxon>
        <taxon>Heunggongvirae</taxon>
        <taxon>Uroviricota</taxon>
        <taxon>Caudoviricetes</taxon>
        <taxon>Peduoviridae</taxon>
        <taxon>Maltschvirus</taxon>
        <taxon>Maltschvirus maltsch</taxon>
    </lineage>
</organism>
<evidence type="ECO:0000256" key="2">
    <source>
        <dbReference type="SAM" id="MobiDB-lite"/>
    </source>
</evidence>
<dbReference type="EMBL" id="LR797148">
    <property type="protein sequence ID" value="CAB4190352.1"/>
    <property type="molecule type" value="Genomic_DNA"/>
</dbReference>